<keyword evidence="11" id="KW-1185">Reference proteome</keyword>
<feature type="transmembrane region" description="Helical" evidence="8">
    <location>
        <begin position="6"/>
        <end position="21"/>
    </location>
</feature>
<keyword evidence="6 8" id="KW-0472">Membrane</keyword>
<dbReference type="HOGENOM" id="CLU_083013_0_0_10"/>
<organism evidence="10 11">
    <name type="scientific">Pontibacter korlensis</name>
    <dbReference type="NCBI Taxonomy" id="400092"/>
    <lineage>
        <taxon>Bacteria</taxon>
        <taxon>Pseudomonadati</taxon>
        <taxon>Bacteroidota</taxon>
        <taxon>Cytophagia</taxon>
        <taxon>Cytophagales</taxon>
        <taxon>Hymenobacteraceae</taxon>
        <taxon>Pontibacter</taxon>
    </lineage>
</organism>
<evidence type="ECO:0000256" key="5">
    <source>
        <dbReference type="ARBA" id="ARBA00022989"/>
    </source>
</evidence>
<dbReference type="GO" id="GO:0016117">
    <property type="term" value="P:carotenoid biosynthetic process"/>
    <property type="evidence" value="ECO:0007669"/>
    <property type="project" value="UniProtKB-KW"/>
</dbReference>
<feature type="transmembrane region" description="Helical" evidence="8">
    <location>
        <begin position="157"/>
        <end position="182"/>
    </location>
</feature>
<dbReference type="KEGG" id="pko:PKOR_22130"/>
<protein>
    <submittedName>
        <fullName evidence="10">Membrane protein</fullName>
    </submittedName>
</protein>
<comment type="subcellular location">
    <subcellularLocation>
        <location evidence="1">Membrane</location>
        <topology evidence="1">Multi-pass membrane protein</topology>
    </subcellularLocation>
</comment>
<name>A0A0E3ZIU9_9BACT</name>
<comment type="pathway">
    <text evidence="2">Carotenoid biosynthesis.</text>
</comment>
<evidence type="ECO:0000256" key="2">
    <source>
        <dbReference type="ARBA" id="ARBA00004829"/>
    </source>
</evidence>
<feature type="domain" description="Lycopene cyclase" evidence="9">
    <location>
        <begin position="2"/>
        <end position="94"/>
    </location>
</feature>
<dbReference type="GO" id="GO:0016872">
    <property type="term" value="F:intramolecular lyase activity"/>
    <property type="evidence" value="ECO:0007669"/>
    <property type="project" value="InterPro"/>
</dbReference>
<evidence type="ECO:0000256" key="8">
    <source>
        <dbReference type="SAM" id="Phobius"/>
    </source>
</evidence>
<feature type="transmembrane region" description="Helical" evidence="8">
    <location>
        <begin position="202"/>
        <end position="218"/>
    </location>
</feature>
<keyword evidence="3 8" id="KW-0812">Transmembrane</keyword>
<dbReference type="GO" id="GO:0045436">
    <property type="term" value="F:lycopene beta cyclase activity"/>
    <property type="evidence" value="ECO:0007669"/>
    <property type="project" value="UniProtKB-ARBA"/>
</dbReference>
<evidence type="ECO:0000256" key="3">
    <source>
        <dbReference type="ARBA" id="ARBA00022692"/>
    </source>
</evidence>
<evidence type="ECO:0000313" key="10">
    <source>
        <dbReference type="EMBL" id="AKD05269.1"/>
    </source>
</evidence>
<evidence type="ECO:0000256" key="6">
    <source>
        <dbReference type="ARBA" id="ARBA00023136"/>
    </source>
</evidence>
<keyword evidence="4" id="KW-0125">Carotenoid biosynthesis</keyword>
<dbReference type="AlphaFoldDB" id="A0A0E3ZIU9"/>
<dbReference type="RefSeq" id="WP_046313566.1">
    <property type="nucleotide sequence ID" value="NZ_CBCSCY010000022.1"/>
</dbReference>
<keyword evidence="7" id="KW-0413">Isomerase</keyword>
<dbReference type="NCBIfam" id="TIGR03462">
    <property type="entry name" value="CarR_dom_SF"/>
    <property type="match status" value="2"/>
</dbReference>
<dbReference type="GO" id="GO:0016020">
    <property type="term" value="C:membrane"/>
    <property type="evidence" value="ECO:0007669"/>
    <property type="project" value="UniProtKB-SubCell"/>
</dbReference>
<gene>
    <name evidence="10" type="ORF">PKOR_22130</name>
</gene>
<evidence type="ECO:0000256" key="1">
    <source>
        <dbReference type="ARBA" id="ARBA00004141"/>
    </source>
</evidence>
<reference evidence="10 11" key="1">
    <citation type="journal article" date="2015" name="Sci. Rep.">
        <title>Unraveling adaptation of Pontibacter korlensis to radiation and infertility in desert through complete genome and comparative transcriptomic analysis.</title>
        <authorList>
            <person name="Dai J."/>
            <person name="Dai W."/>
            <person name="Qiu C."/>
            <person name="Yang Z."/>
            <person name="Zhang Y."/>
            <person name="Zhou M."/>
            <person name="Zhang L."/>
            <person name="Fang C."/>
            <person name="Gao Q."/>
            <person name="Yang Q."/>
            <person name="Li X."/>
            <person name="Wang Z."/>
            <person name="Wang Z."/>
            <person name="Jia Z."/>
            <person name="Chen X."/>
        </authorList>
    </citation>
    <scope>NUCLEOTIDE SEQUENCE [LARGE SCALE GENOMIC DNA]</scope>
    <source>
        <strain evidence="10 11">X14-1T</strain>
    </source>
</reference>
<sequence>MYLYLYLNIFTILFPFLLSFDKKVAFYKDWGALFPAILANGVLFVVWDLLFTRNGIWGFNEEYLTGIYLFNLPLEEVLFFLTVPYACVFIYDVLNAYIQKDLLQPYAKAIAVVLMLVLSLIAVFSIGRLYTSVTFILLTLVHLVHLRFYGTRYLGRFYLAYLVHLLPFLLVNGVLTYLPIVWYNDDYNLGVRLVSIPVEDTMYSMAMLLLTVSVYEGLRQRKSVKQYDPVIV</sequence>
<evidence type="ECO:0000313" key="11">
    <source>
        <dbReference type="Proteomes" id="UP000033109"/>
    </source>
</evidence>
<evidence type="ECO:0000256" key="7">
    <source>
        <dbReference type="ARBA" id="ARBA00023235"/>
    </source>
</evidence>
<dbReference type="STRING" id="400092.PKOR_22130"/>
<feature type="transmembrane region" description="Helical" evidence="8">
    <location>
        <begin position="132"/>
        <end position="150"/>
    </location>
</feature>
<feature type="transmembrane region" description="Helical" evidence="8">
    <location>
        <begin position="33"/>
        <end position="57"/>
    </location>
</feature>
<dbReference type="Pfam" id="PF18916">
    <property type="entry name" value="Lycopene_cyc"/>
    <property type="match status" value="2"/>
</dbReference>
<feature type="transmembrane region" description="Helical" evidence="8">
    <location>
        <begin position="106"/>
        <end position="126"/>
    </location>
</feature>
<keyword evidence="5 8" id="KW-1133">Transmembrane helix</keyword>
<evidence type="ECO:0000256" key="4">
    <source>
        <dbReference type="ARBA" id="ARBA00022746"/>
    </source>
</evidence>
<evidence type="ECO:0000259" key="9">
    <source>
        <dbReference type="Pfam" id="PF18916"/>
    </source>
</evidence>
<dbReference type="EMBL" id="CP009621">
    <property type="protein sequence ID" value="AKD05269.1"/>
    <property type="molecule type" value="Genomic_DNA"/>
</dbReference>
<dbReference type="InterPro" id="IPR017825">
    <property type="entry name" value="Lycopene_cyclase_dom"/>
</dbReference>
<feature type="transmembrane region" description="Helical" evidence="8">
    <location>
        <begin position="77"/>
        <end position="94"/>
    </location>
</feature>
<feature type="domain" description="Lycopene cyclase" evidence="9">
    <location>
        <begin position="128"/>
        <end position="217"/>
    </location>
</feature>
<dbReference type="OrthoDB" id="5195186at2"/>
<accession>A0A0E3ZIU9</accession>
<proteinExistence type="predicted"/>
<dbReference type="Proteomes" id="UP000033109">
    <property type="component" value="Chromosome"/>
</dbReference>
<dbReference type="PATRIC" id="fig|400092.3.peg.4861"/>